<feature type="active site" description="Phosphothreonine intermediate" evidence="4">
    <location>
        <position position="77"/>
    </location>
</feature>
<dbReference type="PANTHER" id="PTHR10151">
    <property type="entry name" value="ECTONUCLEOTIDE PYROPHOSPHATASE/PHOSPHODIESTERASE"/>
    <property type="match status" value="1"/>
</dbReference>
<dbReference type="Proteomes" id="UP000271010">
    <property type="component" value="Unassembled WGS sequence"/>
</dbReference>
<comment type="caution">
    <text evidence="6">The sequence shown here is derived from an EMBL/GenBank/DDBJ whole genome shotgun (WGS) entry which is preliminary data.</text>
</comment>
<dbReference type="AlphaFoldDB" id="A0A3M9N3Z5"/>
<dbReference type="InterPro" id="IPR002591">
    <property type="entry name" value="Phosphodiest/P_Trfase"/>
</dbReference>
<keyword evidence="3" id="KW-0732">Signal</keyword>
<dbReference type="GO" id="GO:0004035">
    <property type="term" value="F:alkaline phosphatase activity"/>
    <property type="evidence" value="ECO:0007669"/>
    <property type="project" value="InterPro"/>
</dbReference>
<dbReference type="PANTHER" id="PTHR10151:SF120">
    <property type="entry name" value="BIS(5'-ADENOSYL)-TRIPHOSPHATASE"/>
    <property type="match status" value="1"/>
</dbReference>
<sequence length="546" mass="61242">MCLALLFACCPAFAQKKKSKKGMPDVPKLVIGIVVDQMRYDYLYRYWDKYSNNGFKRLIGEGFNFRNNHYNYVPTYTAPGHASIYTGTTPSVHGIVGNDWYNRSIGRNVYCAEDTSVKTVGSTSKAGEMSPANLLATTITDELKLATNQRSKVIGLSLKDRGAILPAGHVANAAYWFDGSNGNMISSTYYMQELPAWVQAFNNRRLADQYLSQQWNTLLPIVQYTESTQDDQPFEGTFSGEAKPVFPHNIPAYRGKTFDLLRSIPAGNTYTKEFAIEAIKAENLGKGAVTDFLAISFSTPDYIGHQYGPDAIEVEDNYLRLDQEMADLLKFIDGYLGKENVLIFLTADHGGAHNPTYLQQLRIPAGTINNSVITDSLKKHLNQRFGKAEWVIKSTNQQVYLNHGVIESKKANLVEVQEECARFLQRFPGVYRTMTTDALLRTHWEKGMGMFMEKGYMSLRSGDVLVALQPGWYDNYGRAEVKGTSHGSSWSYDTHVPLLWYGWQIPAGESSVRTEIVDIAPSLATWLRIQEPNGTTGRSLAEHVQK</sequence>
<evidence type="ECO:0000256" key="2">
    <source>
        <dbReference type="ARBA" id="ARBA00022723"/>
    </source>
</evidence>
<evidence type="ECO:0000256" key="3">
    <source>
        <dbReference type="ARBA" id="ARBA00022729"/>
    </source>
</evidence>
<evidence type="ECO:0000256" key="4">
    <source>
        <dbReference type="PIRSR" id="PIRSR031924-50"/>
    </source>
</evidence>
<dbReference type="InterPro" id="IPR017850">
    <property type="entry name" value="Alkaline_phosphatase_core_sf"/>
</dbReference>
<name>A0A3M9N3Z5_9BACT</name>
<dbReference type="GO" id="GO:0046872">
    <property type="term" value="F:metal ion binding"/>
    <property type="evidence" value="ECO:0007669"/>
    <property type="project" value="UniProtKB-KW"/>
</dbReference>
<protein>
    <submittedName>
        <fullName evidence="6">Alkaline phosphatase family protein</fullName>
    </submittedName>
</protein>
<dbReference type="EMBL" id="RJJE01000002">
    <property type="protein sequence ID" value="RNI32531.1"/>
    <property type="molecule type" value="Genomic_DNA"/>
</dbReference>
<gene>
    <name evidence="6" type="ORF">EFA69_04220</name>
</gene>
<dbReference type="OrthoDB" id="9766127at2"/>
<accession>A0A3M9N3Z5</accession>
<evidence type="ECO:0000256" key="5">
    <source>
        <dbReference type="PIRSR" id="PIRSR031924-51"/>
    </source>
</evidence>
<keyword evidence="2" id="KW-0479">Metal-binding</keyword>
<dbReference type="RefSeq" id="WP_123131831.1">
    <property type="nucleotide sequence ID" value="NZ_RJJE01000002.1"/>
</dbReference>
<evidence type="ECO:0000256" key="1">
    <source>
        <dbReference type="ARBA" id="ARBA00022553"/>
    </source>
</evidence>
<keyword evidence="1 4" id="KW-0597">Phosphoprotein</keyword>
<keyword evidence="7" id="KW-1185">Reference proteome</keyword>
<dbReference type="Gene3D" id="3.40.720.10">
    <property type="entry name" value="Alkaline Phosphatase, subunit A"/>
    <property type="match status" value="1"/>
</dbReference>
<proteinExistence type="predicted"/>
<evidence type="ECO:0000313" key="6">
    <source>
        <dbReference type="EMBL" id="RNI32531.1"/>
    </source>
</evidence>
<dbReference type="PIRSF" id="PIRSF031924">
    <property type="entry name" value="Pi-irrepressible_AP"/>
    <property type="match status" value="1"/>
</dbReference>
<dbReference type="SUPFAM" id="SSF53649">
    <property type="entry name" value="Alkaline phosphatase-like"/>
    <property type="match status" value="1"/>
</dbReference>
<dbReference type="Pfam" id="PF01663">
    <property type="entry name" value="Phosphodiest"/>
    <property type="match status" value="1"/>
</dbReference>
<dbReference type="NCBIfam" id="NF042991">
    <property type="entry name" value="alk_phos_PafA"/>
    <property type="match status" value="1"/>
</dbReference>
<organism evidence="6 7">
    <name type="scientific">Rufibacter immobilis</name>
    <dbReference type="NCBI Taxonomy" id="1348778"/>
    <lineage>
        <taxon>Bacteria</taxon>
        <taxon>Pseudomonadati</taxon>
        <taxon>Bacteroidota</taxon>
        <taxon>Cytophagia</taxon>
        <taxon>Cytophagales</taxon>
        <taxon>Hymenobacteraceae</taxon>
        <taxon>Rufibacter</taxon>
    </lineage>
</organism>
<evidence type="ECO:0000313" key="7">
    <source>
        <dbReference type="Proteomes" id="UP000271010"/>
    </source>
</evidence>
<dbReference type="Gene3D" id="3.30.1360.150">
    <property type="match status" value="1"/>
</dbReference>
<dbReference type="CDD" id="cd16016">
    <property type="entry name" value="AP-SPAP"/>
    <property type="match status" value="1"/>
</dbReference>
<dbReference type="InterPro" id="IPR026263">
    <property type="entry name" value="Alkaline_phosphatase_prok"/>
</dbReference>
<feature type="binding site" evidence="5">
    <location>
        <begin position="159"/>
        <end position="161"/>
    </location>
    <ligand>
        <name>substrate</name>
    </ligand>
</feature>
<feature type="binding site" evidence="5">
    <location>
        <position position="98"/>
    </location>
    <ligand>
        <name>substrate</name>
    </ligand>
</feature>
<reference evidence="6 7" key="1">
    <citation type="submission" date="2018-11" db="EMBL/GenBank/DDBJ databases">
        <title>Rufibacter latericius sp. nov., isolated from water in Baiyang Lake.</title>
        <authorList>
            <person name="Yang Y."/>
        </authorList>
    </citation>
    <scope>NUCLEOTIDE SEQUENCE [LARGE SCALE GENOMIC DNA]</scope>
    <source>
        <strain evidence="6 7">MCC P1</strain>
    </source>
</reference>